<keyword evidence="2" id="KW-0238">DNA-binding</keyword>
<dbReference type="InterPro" id="IPR012340">
    <property type="entry name" value="NA-bd_OB-fold"/>
</dbReference>
<evidence type="ECO:0000313" key="3">
    <source>
        <dbReference type="Proteomes" id="UP000245207"/>
    </source>
</evidence>
<dbReference type="CDD" id="cd04481">
    <property type="entry name" value="RPA1_DBD_B_like"/>
    <property type="match status" value="1"/>
</dbReference>
<proteinExistence type="predicted"/>
<dbReference type="PANTHER" id="PTHR47165:SF4">
    <property type="entry name" value="OS03G0429900 PROTEIN"/>
    <property type="match status" value="1"/>
</dbReference>
<dbReference type="OrthoDB" id="1750540at2759"/>
<dbReference type="EMBL" id="PKPP01017511">
    <property type="protein sequence ID" value="PWA36904.1"/>
    <property type="molecule type" value="Genomic_DNA"/>
</dbReference>
<gene>
    <name evidence="2" type="ORF">CTI12_AA567940</name>
</gene>
<dbReference type="Pfam" id="PF02721">
    <property type="entry name" value="DUF223"/>
    <property type="match status" value="1"/>
</dbReference>
<dbReference type="Gene3D" id="2.40.50.140">
    <property type="entry name" value="Nucleic acid-binding proteins"/>
    <property type="match status" value="2"/>
</dbReference>
<name>A0A2U1KJF4_ARTAN</name>
<dbReference type="SUPFAM" id="SSF50249">
    <property type="entry name" value="Nucleic acid-binding proteins"/>
    <property type="match status" value="2"/>
</dbReference>
<dbReference type="InterPro" id="IPR003871">
    <property type="entry name" value="RFA1B/D_OB_1st"/>
</dbReference>
<keyword evidence="3" id="KW-1185">Reference proteome</keyword>
<evidence type="ECO:0000313" key="2">
    <source>
        <dbReference type="EMBL" id="PWA36904.1"/>
    </source>
</evidence>
<dbReference type="GO" id="GO:0003677">
    <property type="term" value="F:DNA binding"/>
    <property type="evidence" value="ECO:0007669"/>
    <property type="project" value="UniProtKB-KW"/>
</dbReference>
<protein>
    <submittedName>
        <fullName evidence="2">Replication protein A 70 kDa DNA-binding subunit D</fullName>
    </submittedName>
</protein>
<organism evidence="2 3">
    <name type="scientific">Artemisia annua</name>
    <name type="common">Sweet wormwood</name>
    <dbReference type="NCBI Taxonomy" id="35608"/>
    <lineage>
        <taxon>Eukaryota</taxon>
        <taxon>Viridiplantae</taxon>
        <taxon>Streptophyta</taxon>
        <taxon>Embryophyta</taxon>
        <taxon>Tracheophyta</taxon>
        <taxon>Spermatophyta</taxon>
        <taxon>Magnoliopsida</taxon>
        <taxon>eudicotyledons</taxon>
        <taxon>Gunneridae</taxon>
        <taxon>Pentapetalae</taxon>
        <taxon>asterids</taxon>
        <taxon>campanulids</taxon>
        <taxon>Asterales</taxon>
        <taxon>Asteraceae</taxon>
        <taxon>Asteroideae</taxon>
        <taxon>Anthemideae</taxon>
        <taxon>Artemisiinae</taxon>
        <taxon>Artemisia</taxon>
    </lineage>
</organism>
<feature type="domain" description="Replication protein A 70 kDa DNA-binding subunit B/D first OB fold" evidence="1">
    <location>
        <begin position="6"/>
        <end position="108"/>
    </location>
</feature>
<dbReference type="PANTHER" id="PTHR47165">
    <property type="entry name" value="OS03G0429900 PROTEIN"/>
    <property type="match status" value="1"/>
</dbReference>
<dbReference type="CDD" id="cd04480">
    <property type="entry name" value="RPA1_DBD_A_like"/>
    <property type="match status" value="1"/>
</dbReference>
<comment type="caution">
    <text evidence="2">The sequence shown here is derived from an EMBL/GenBank/DDBJ whole genome shotgun (WGS) entry which is preliminary data.</text>
</comment>
<dbReference type="AlphaFoldDB" id="A0A2U1KJF4"/>
<accession>A0A2U1KJF4</accession>
<sequence>MELNLTPLCDIDPMLDDIKVVARCISKWKPHTFGKPSDVWSLDFVLQDAQGNRFHCTCKKDHINKFQLLIDEGSCYRIGNFGVGENGGNYPLLSHRYKLNLYRNSSVTRLASFDNNVRGFKFEPFSNLYVRQFAESESVDVIGTIISISNLIPFTKYGKEKKRRNLIIEDVEGIQLQCCFFDAWASKFDKLHAQREKVGHVVMILQLAKVSYFGDKPSVTNAMWGSKLYMNEDIPEINSFRQMYESQDGYDPAKHSISVYSSAKKELTSEDFFKGAVKKMVGSIRDTDDEYNCIVYAKIHKLHREHGWAYLACKRVQPLAIRDSDRIIVVTKPSNVLQNIPGYPIPSSHMLQRIYTNLTVEGGSRGYGLGSTPNGFSLLTDLIGLEKTTNGPRRVVESTRARLCINSNPSVINHFLRNCVTSETKRNSS</sequence>
<dbReference type="Proteomes" id="UP000245207">
    <property type="component" value="Unassembled WGS sequence"/>
</dbReference>
<evidence type="ECO:0000259" key="1">
    <source>
        <dbReference type="Pfam" id="PF02721"/>
    </source>
</evidence>
<reference evidence="2 3" key="1">
    <citation type="journal article" date="2018" name="Mol. Plant">
        <title>The genome of Artemisia annua provides insight into the evolution of Asteraceae family and artemisinin biosynthesis.</title>
        <authorList>
            <person name="Shen Q."/>
            <person name="Zhang L."/>
            <person name="Liao Z."/>
            <person name="Wang S."/>
            <person name="Yan T."/>
            <person name="Shi P."/>
            <person name="Liu M."/>
            <person name="Fu X."/>
            <person name="Pan Q."/>
            <person name="Wang Y."/>
            <person name="Lv Z."/>
            <person name="Lu X."/>
            <person name="Zhang F."/>
            <person name="Jiang W."/>
            <person name="Ma Y."/>
            <person name="Chen M."/>
            <person name="Hao X."/>
            <person name="Li L."/>
            <person name="Tang Y."/>
            <person name="Lv G."/>
            <person name="Zhou Y."/>
            <person name="Sun X."/>
            <person name="Brodelius P.E."/>
            <person name="Rose J.K.C."/>
            <person name="Tang K."/>
        </authorList>
    </citation>
    <scope>NUCLEOTIDE SEQUENCE [LARGE SCALE GENOMIC DNA]</scope>
    <source>
        <strain evidence="3">cv. Huhao1</strain>
        <tissue evidence="2">Leaf</tissue>
    </source>
</reference>